<dbReference type="InterPro" id="IPR021109">
    <property type="entry name" value="Peptidase_aspartic_dom_sf"/>
</dbReference>
<protein>
    <recommendedName>
        <fullName evidence="2">Peptidase A2 domain-containing protein</fullName>
    </recommendedName>
</protein>
<keyword evidence="1" id="KW-0378">Hydrolase</keyword>
<dbReference type="GO" id="GO:0006508">
    <property type="term" value="P:proteolysis"/>
    <property type="evidence" value="ECO:0007669"/>
    <property type="project" value="InterPro"/>
</dbReference>
<dbReference type="AlphaFoldDB" id="A0AAD9JHG9"/>
<sequence length="71" mass="7733">MFKLDTGAVLTVISEEDYKNVGKPKLCESTKHIVGGQTKQLSNPQSNFVGDCNAEEYIYVLGSPGRSLLGR</sequence>
<organism evidence="3 4">
    <name type="scientific">Paralvinella palmiformis</name>
    <dbReference type="NCBI Taxonomy" id="53620"/>
    <lineage>
        <taxon>Eukaryota</taxon>
        <taxon>Metazoa</taxon>
        <taxon>Spiralia</taxon>
        <taxon>Lophotrochozoa</taxon>
        <taxon>Annelida</taxon>
        <taxon>Polychaeta</taxon>
        <taxon>Sedentaria</taxon>
        <taxon>Canalipalpata</taxon>
        <taxon>Terebellida</taxon>
        <taxon>Terebelliformia</taxon>
        <taxon>Alvinellidae</taxon>
        <taxon>Paralvinella</taxon>
    </lineage>
</organism>
<evidence type="ECO:0000313" key="4">
    <source>
        <dbReference type="Proteomes" id="UP001208570"/>
    </source>
</evidence>
<dbReference type="Gene3D" id="2.40.70.10">
    <property type="entry name" value="Acid Proteases"/>
    <property type="match status" value="1"/>
</dbReference>
<dbReference type="Proteomes" id="UP001208570">
    <property type="component" value="Unassembled WGS sequence"/>
</dbReference>
<gene>
    <name evidence="3" type="ORF">LSH36_309g02044</name>
</gene>
<keyword evidence="4" id="KW-1185">Reference proteome</keyword>
<feature type="non-terminal residue" evidence="3">
    <location>
        <position position="71"/>
    </location>
</feature>
<dbReference type="InterPro" id="IPR001995">
    <property type="entry name" value="Peptidase_A2_cat"/>
</dbReference>
<name>A0AAD9JHG9_9ANNE</name>
<comment type="caution">
    <text evidence="3">The sequence shown here is derived from an EMBL/GenBank/DDBJ whole genome shotgun (WGS) entry which is preliminary data.</text>
</comment>
<dbReference type="SUPFAM" id="SSF50630">
    <property type="entry name" value="Acid proteases"/>
    <property type="match status" value="1"/>
</dbReference>
<dbReference type="EMBL" id="JAODUP010000309">
    <property type="protein sequence ID" value="KAK2153061.1"/>
    <property type="molecule type" value="Genomic_DNA"/>
</dbReference>
<evidence type="ECO:0000256" key="1">
    <source>
        <dbReference type="ARBA" id="ARBA00022801"/>
    </source>
</evidence>
<evidence type="ECO:0000313" key="3">
    <source>
        <dbReference type="EMBL" id="KAK2153061.1"/>
    </source>
</evidence>
<feature type="domain" description="Peptidase A2" evidence="2">
    <location>
        <begin position="1"/>
        <end position="71"/>
    </location>
</feature>
<accession>A0AAD9JHG9</accession>
<evidence type="ECO:0000259" key="2">
    <source>
        <dbReference type="PROSITE" id="PS50175"/>
    </source>
</evidence>
<dbReference type="PROSITE" id="PS50175">
    <property type="entry name" value="ASP_PROT_RETROV"/>
    <property type="match status" value="1"/>
</dbReference>
<proteinExistence type="predicted"/>
<dbReference type="GO" id="GO:0004190">
    <property type="term" value="F:aspartic-type endopeptidase activity"/>
    <property type="evidence" value="ECO:0007669"/>
    <property type="project" value="InterPro"/>
</dbReference>
<reference evidence="3" key="1">
    <citation type="journal article" date="2023" name="Mol. Biol. Evol.">
        <title>Third-Generation Sequencing Reveals the Adaptive Role of the Epigenome in Three Deep-Sea Polychaetes.</title>
        <authorList>
            <person name="Perez M."/>
            <person name="Aroh O."/>
            <person name="Sun Y."/>
            <person name="Lan Y."/>
            <person name="Juniper S.K."/>
            <person name="Young C.R."/>
            <person name="Angers B."/>
            <person name="Qian P.Y."/>
        </authorList>
    </citation>
    <scope>NUCLEOTIDE SEQUENCE</scope>
    <source>
        <strain evidence="3">P08H-3</strain>
    </source>
</reference>